<dbReference type="GO" id="GO:0004965">
    <property type="term" value="F:G protein-coupled GABA receptor activity"/>
    <property type="evidence" value="ECO:0007669"/>
    <property type="project" value="InterPro"/>
</dbReference>
<accession>A0AAE0YBV9</accession>
<name>A0AAE0YBV9_9GAST</name>
<keyword evidence="5" id="KW-1133">Transmembrane helix</keyword>
<dbReference type="EMBL" id="JAWDGP010006471">
    <property type="protein sequence ID" value="KAK3740342.1"/>
    <property type="molecule type" value="Genomic_DNA"/>
</dbReference>
<keyword evidence="7" id="KW-1185">Reference proteome</keyword>
<keyword evidence="5" id="KW-0812">Transmembrane</keyword>
<evidence type="ECO:0000313" key="7">
    <source>
        <dbReference type="Proteomes" id="UP001283361"/>
    </source>
</evidence>
<dbReference type="Proteomes" id="UP001283361">
    <property type="component" value="Unassembled WGS sequence"/>
</dbReference>
<dbReference type="GO" id="GO:0007214">
    <property type="term" value="P:gamma-aminobutyric acid signaling pathway"/>
    <property type="evidence" value="ECO:0007669"/>
    <property type="project" value="TreeGrafter"/>
</dbReference>
<proteinExistence type="predicted"/>
<sequence length="125" mass="14492">MWLEEREMTLEDFDKISENNMQNVAFAVKGDHVAWTQVKQFTNFINMVCVHNPILCQQLSFVIGSLRPSVVFGFKGILLIFGIFLPYETRSMRLKQVNGTRFVGMSIFNIVARNKSNFCPLDFYI</sequence>
<organism evidence="6 7">
    <name type="scientific">Elysia crispata</name>
    <name type="common">lettuce slug</name>
    <dbReference type="NCBI Taxonomy" id="231223"/>
    <lineage>
        <taxon>Eukaryota</taxon>
        <taxon>Metazoa</taxon>
        <taxon>Spiralia</taxon>
        <taxon>Lophotrochozoa</taxon>
        <taxon>Mollusca</taxon>
        <taxon>Gastropoda</taxon>
        <taxon>Heterobranchia</taxon>
        <taxon>Euthyneura</taxon>
        <taxon>Panpulmonata</taxon>
        <taxon>Sacoglossa</taxon>
        <taxon>Placobranchoidea</taxon>
        <taxon>Plakobranchidae</taxon>
        <taxon>Elysia</taxon>
    </lineage>
</organism>
<feature type="transmembrane region" description="Helical" evidence="5">
    <location>
        <begin position="69"/>
        <end position="87"/>
    </location>
</feature>
<dbReference type="GO" id="GO:0038039">
    <property type="term" value="C:G protein-coupled receptor heterodimeric complex"/>
    <property type="evidence" value="ECO:0007669"/>
    <property type="project" value="TreeGrafter"/>
</dbReference>
<protein>
    <submittedName>
        <fullName evidence="6">Uncharacterized protein</fullName>
    </submittedName>
</protein>
<evidence type="ECO:0000256" key="3">
    <source>
        <dbReference type="ARBA" id="ARBA00023180"/>
    </source>
</evidence>
<reference evidence="6" key="1">
    <citation type="journal article" date="2023" name="G3 (Bethesda)">
        <title>A reference genome for the long-term kleptoplast-retaining sea slug Elysia crispata morphotype clarki.</title>
        <authorList>
            <person name="Eastman K.E."/>
            <person name="Pendleton A.L."/>
            <person name="Shaikh M.A."/>
            <person name="Suttiyut T."/>
            <person name="Ogas R."/>
            <person name="Tomko P."/>
            <person name="Gavelis G."/>
            <person name="Widhalm J.R."/>
            <person name="Wisecaver J.H."/>
        </authorList>
    </citation>
    <scope>NUCLEOTIDE SEQUENCE</scope>
    <source>
        <strain evidence="6">ECLA1</strain>
    </source>
</reference>
<dbReference type="PANTHER" id="PTHR10519">
    <property type="entry name" value="GABA-B RECEPTOR"/>
    <property type="match status" value="1"/>
</dbReference>
<dbReference type="PANTHER" id="PTHR10519:SF77">
    <property type="entry name" value="GAMMA-AMINOBUTYRIC ACID TYPE B RECEPTOR SUBUNIT 1"/>
    <property type="match status" value="1"/>
</dbReference>
<dbReference type="AlphaFoldDB" id="A0AAE0YBV9"/>
<keyword evidence="4" id="KW-0807">Transducer</keyword>
<keyword evidence="3" id="KW-0325">Glycoprotein</keyword>
<keyword evidence="2" id="KW-0675">Receptor</keyword>
<dbReference type="InterPro" id="IPR002455">
    <property type="entry name" value="GPCR3_GABA-B"/>
</dbReference>
<evidence type="ECO:0000256" key="4">
    <source>
        <dbReference type="ARBA" id="ARBA00023224"/>
    </source>
</evidence>
<keyword evidence="1" id="KW-0297">G-protein coupled receptor</keyword>
<keyword evidence="5" id="KW-0472">Membrane</keyword>
<evidence type="ECO:0000256" key="5">
    <source>
        <dbReference type="SAM" id="Phobius"/>
    </source>
</evidence>
<comment type="caution">
    <text evidence="6">The sequence shown here is derived from an EMBL/GenBank/DDBJ whole genome shotgun (WGS) entry which is preliminary data.</text>
</comment>
<evidence type="ECO:0000256" key="1">
    <source>
        <dbReference type="ARBA" id="ARBA00023040"/>
    </source>
</evidence>
<evidence type="ECO:0000313" key="6">
    <source>
        <dbReference type="EMBL" id="KAK3740342.1"/>
    </source>
</evidence>
<gene>
    <name evidence="6" type="ORF">RRG08_004281</name>
</gene>
<evidence type="ECO:0000256" key="2">
    <source>
        <dbReference type="ARBA" id="ARBA00023170"/>
    </source>
</evidence>